<sequence length="872" mass="97046">MTTPVVVPNPSESVAAAFWRTSWLRKFDWLVLKQQDGGSERPFCKTCQKFLFQKTVGGGNLTSLLRHERTGLHQGKGPMKTSSVQAPPIQDFLDCLDDRAKRKSFRSSGKEKAWKLSWCLAEAFKMSVHGQLAQVASSTVCQDAQGQVLSVRFFSSLKVTGGGDASVSGLLALVNDWGAGASDLASAVGKGTKRFFIKYWKPPRGWTGPKPTLKRPLYQAFRKSVLFVGSDAAADETKAVRLLAGKAAPTATSKAFRLFPNIKARVRDNAHAVGRFTLKWNVNETLGKTYKKYISSTDLLLLAMMADASDEELSLLRQFDQSYLPTSDVRSLVQNFLSKIEFLFLCAGATKTGFTAYVARATMQYEWPDFELINSLGVFQTREGNHSSDERRLMLDRLVTPILLDGRQLTNDEKADYLIQVWRQYQMCRPFAVKIAGRFATSPQKDYLCWTESVRKAKKNGHDVSLLESLVSAGLASVGATTANSERDFAAMRKRTNPTVAEVERFLQTFMGGLNTDANAMDKKNQLCQKARQVWQKGFGTPRVSGEKRKSLNWANGLRKKKVKVDSERTFIEKRRQDLNQLMKSESAGQRPVARPLMNSSEGPPLLTPVLSGKEKGKLSDLKNESKKRNFAAQQLASLRTGDRLQTDEFDEMARQQAELDLAADRKRRRLDTADAPVSPLKLNSRNAYIARCVHMRDAVARSLVTHHHALPQKDFLKADVFVVKSLTSPGQRVEWMAKLGGLAIVSSDYAMGSRMGPWIKFKGIAEIPPVRHLLLDKRFQEKHPSLTAILKQQLLSFAQANANSWANVAKTRKSSSNICWALVAEGDGIKDKFARRLGVSAASVRLFTAGEFISWKPASKIESAHYGVSQA</sequence>
<evidence type="ECO:0000313" key="3">
    <source>
        <dbReference type="EMBL" id="CAL1132545.1"/>
    </source>
</evidence>
<proteinExistence type="predicted"/>
<feature type="region of interest" description="Disordered" evidence="1">
    <location>
        <begin position="581"/>
        <end position="627"/>
    </location>
</feature>
<protein>
    <submittedName>
        <fullName evidence="2">Uncharacterized protein</fullName>
    </submittedName>
</protein>
<reference evidence="3" key="2">
    <citation type="submission" date="2024-04" db="EMBL/GenBank/DDBJ databases">
        <authorList>
            <person name="Chen Y."/>
            <person name="Shah S."/>
            <person name="Dougan E. K."/>
            <person name="Thang M."/>
            <person name="Chan C."/>
        </authorList>
    </citation>
    <scope>NUCLEOTIDE SEQUENCE [LARGE SCALE GENOMIC DNA]</scope>
</reference>
<comment type="caution">
    <text evidence="2">The sequence shown here is derived from an EMBL/GenBank/DDBJ whole genome shotgun (WGS) entry which is preliminary data.</text>
</comment>
<accession>A0A9P1BTL4</accession>
<name>A0A9P1BTL4_9DINO</name>
<feature type="compositionally biased region" description="Basic and acidic residues" evidence="1">
    <location>
        <begin position="613"/>
        <end position="627"/>
    </location>
</feature>
<dbReference type="AlphaFoldDB" id="A0A9P1BTL4"/>
<reference evidence="2" key="1">
    <citation type="submission" date="2022-10" db="EMBL/GenBank/DDBJ databases">
        <authorList>
            <person name="Chen Y."/>
            <person name="Dougan E. K."/>
            <person name="Chan C."/>
            <person name="Rhodes N."/>
            <person name="Thang M."/>
        </authorList>
    </citation>
    <scope>NUCLEOTIDE SEQUENCE</scope>
</reference>
<dbReference type="EMBL" id="CAMXCT030000464">
    <property type="protein sequence ID" value="CAL4766482.1"/>
    <property type="molecule type" value="Genomic_DNA"/>
</dbReference>
<gene>
    <name evidence="2" type="ORF">C1SCF055_LOCUS7142</name>
</gene>
<dbReference type="Proteomes" id="UP001152797">
    <property type="component" value="Unassembled WGS sequence"/>
</dbReference>
<dbReference type="EMBL" id="CAMXCT020000464">
    <property type="protein sequence ID" value="CAL1132545.1"/>
    <property type="molecule type" value="Genomic_DNA"/>
</dbReference>
<organism evidence="2">
    <name type="scientific">Cladocopium goreaui</name>
    <dbReference type="NCBI Taxonomy" id="2562237"/>
    <lineage>
        <taxon>Eukaryota</taxon>
        <taxon>Sar</taxon>
        <taxon>Alveolata</taxon>
        <taxon>Dinophyceae</taxon>
        <taxon>Suessiales</taxon>
        <taxon>Symbiodiniaceae</taxon>
        <taxon>Cladocopium</taxon>
    </lineage>
</organism>
<evidence type="ECO:0000313" key="2">
    <source>
        <dbReference type="EMBL" id="CAI3979170.1"/>
    </source>
</evidence>
<evidence type="ECO:0000313" key="4">
    <source>
        <dbReference type="Proteomes" id="UP001152797"/>
    </source>
</evidence>
<keyword evidence="4" id="KW-1185">Reference proteome</keyword>
<evidence type="ECO:0000256" key="1">
    <source>
        <dbReference type="SAM" id="MobiDB-lite"/>
    </source>
</evidence>
<dbReference type="EMBL" id="CAMXCT010000464">
    <property type="protein sequence ID" value="CAI3979170.1"/>
    <property type="molecule type" value="Genomic_DNA"/>
</dbReference>